<dbReference type="PANTHER" id="PTHR43798">
    <property type="entry name" value="MONOACYLGLYCEROL LIPASE"/>
    <property type="match status" value="1"/>
</dbReference>
<evidence type="ECO:0000313" key="3">
    <source>
        <dbReference type="Proteomes" id="UP000198415"/>
    </source>
</evidence>
<dbReference type="Pfam" id="PF12697">
    <property type="entry name" value="Abhydrolase_6"/>
    <property type="match status" value="1"/>
</dbReference>
<dbReference type="SUPFAM" id="SSF53474">
    <property type="entry name" value="alpha/beta-Hydrolases"/>
    <property type="match status" value="1"/>
</dbReference>
<protein>
    <submittedName>
        <fullName evidence="2">Pimeloyl-ACP methyl ester carboxylesterase</fullName>
    </submittedName>
</protein>
<feature type="domain" description="AB hydrolase-1" evidence="1">
    <location>
        <begin position="15"/>
        <end position="258"/>
    </location>
</feature>
<dbReference type="InterPro" id="IPR000073">
    <property type="entry name" value="AB_hydrolase_1"/>
</dbReference>
<dbReference type="InterPro" id="IPR029058">
    <property type="entry name" value="AB_hydrolase_fold"/>
</dbReference>
<evidence type="ECO:0000259" key="1">
    <source>
        <dbReference type="Pfam" id="PF12697"/>
    </source>
</evidence>
<dbReference type="AlphaFoldDB" id="A0A238ZQ67"/>
<sequence>MTSLTHDRRGSGPPLLLIHGIGSHWQVWNPLLPLLAPERDVIAIDLPGFGTSPIWPPPAGATIPGSVPHLADLVESFLDSLGLGEVEIGGSSMGGGIALELGRRGRARAVTAFSPVGFWPPGGGRWVRLAVTVGHVAGRALDPLLPRLMGSPAGRAALCSLVYAHPSRLDPDECVGAARALAGAPGFQASRTAFRRLTPWASTDPGALPRIPVTIAWGTRDAVLPYRNQALRARAALPTARHVRLPGCGHLPFPDAPRHCAELLLHPTGG</sequence>
<organism evidence="2 3">
    <name type="scientific">Actinoplanes regularis</name>
    <dbReference type="NCBI Taxonomy" id="52697"/>
    <lineage>
        <taxon>Bacteria</taxon>
        <taxon>Bacillati</taxon>
        <taxon>Actinomycetota</taxon>
        <taxon>Actinomycetes</taxon>
        <taxon>Micromonosporales</taxon>
        <taxon>Micromonosporaceae</taxon>
        <taxon>Actinoplanes</taxon>
    </lineage>
</organism>
<reference evidence="2 3" key="1">
    <citation type="submission" date="2017-06" db="EMBL/GenBank/DDBJ databases">
        <authorList>
            <person name="Kim H.J."/>
            <person name="Triplett B.A."/>
        </authorList>
    </citation>
    <scope>NUCLEOTIDE SEQUENCE [LARGE SCALE GENOMIC DNA]</scope>
    <source>
        <strain evidence="2 3">DSM 43151</strain>
    </source>
</reference>
<evidence type="ECO:0000313" key="2">
    <source>
        <dbReference type="EMBL" id="SNR85181.1"/>
    </source>
</evidence>
<dbReference type="RefSeq" id="WP_179277169.1">
    <property type="nucleotide sequence ID" value="NZ_BOMU01000052.1"/>
</dbReference>
<proteinExistence type="predicted"/>
<dbReference type="GO" id="GO:0047372">
    <property type="term" value="F:monoacylglycerol lipase activity"/>
    <property type="evidence" value="ECO:0007669"/>
    <property type="project" value="TreeGrafter"/>
</dbReference>
<dbReference type="EMBL" id="FZNR01000006">
    <property type="protein sequence ID" value="SNR85181.1"/>
    <property type="molecule type" value="Genomic_DNA"/>
</dbReference>
<keyword evidence="3" id="KW-1185">Reference proteome</keyword>
<dbReference type="Gene3D" id="3.40.50.1820">
    <property type="entry name" value="alpha/beta hydrolase"/>
    <property type="match status" value="1"/>
</dbReference>
<dbReference type="InterPro" id="IPR050266">
    <property type="entry name" value="AB_hydrolase_sf"/>
</dbReference>
<dbReference type="GO" id="GO:0016020">
    <property type="term" value="C:membrane"/>
    <property type="evidence" value="ECO:0007669"/>
    <property type="project" value="TreeGrafter"/>
</dbReference>
<accession>A0A238ZQ67</accession>
<gene>
    <name evidence="2" type="ORF">SAMN06264365_106199</name>
</gene>
<dbReference type="PANTHER" id="PTHR43798:SF5">
    <property type="entry name" value="MONOACYLGLYCEROL LIPASE ABHD6"/>
    <property type="match status" value="1"/>
</dbReference>
<dbReference type="GO" id="GO:0046464">
    <property type="term" value="P:acylglycerol catabolic process"/>
    <property type="evidence" value="ECO:0007669"/>
    <property type="project" value="TreeGrafter"/>
</dbReference>
<dbReference type="PRINTS" id="PR00111">
    <property type="entry name" value="ABHYDROLASE"/>
</dbReference>
<dbReference type="Proteomes" id="UP000198415">
    <property type="component" value="Unassembled WGS sequence"/>
</dbReference>
<name>A0A238ZQ67_9ACTN</name>